<keyword evidence="7" id="KW-1185">Reference proteome</keyword>
<evidence type="ECO:0000256" key="3">
    <source>
        <dbReference type="ARBA" id="ARBA00022729"/>
    </source>
</evidence>
<keyword evidence="3 5" id="KW-0732">Signal</keyword>
<comment type="similarity">
    <text evidence="1">Belongs to the bacterial solute-binding protein ModA family.</text>
</comment>
<reference evidence="6 7" key="1">
    <citation type="submission" date="2020-02" db="EMBL/GenBank/DDBJ databases">
        <authorList>
            <person name="Rodrigo-Torres L."/>
            <person name="Arahal R. D."/>
            <person name="Lucena T."/>
        </authorList>
    </citation>
    <scope>NUCLEOTIDE SEQUENCE [LARGE SCALE GENOMIC DNA]</scope>
    <source>
        <strain evidence="6 7">CECT 9734</strain>
    </source>
</reference>
<dbReference type="PIRSF" id="PIRSF004846">
    <property type="entry name" value="ModA"/>
    <property type="match status" value="1"/>
</dbReference>
<dbReference type="InterPro" id="IPR050682">
    <property type="entry name" value="ModA/WtpA"/>
</dbReference>
<feature type="binding site" evidence="4">
    <location>
        <position position="162"/>
    </location>
    <ligand>
        <name>molybdate</name>
        <dbReference type="ChEBI" id="CHEBI:36264"/>
    </ligand>
</feature>
<keyword evidence="4" id="KW-0500">Molybdenum</keyword>
<dbReference type="NCBIfam" id="TIGR01256">
    <property type="entry name" value="modA"/>
    <property type="match status" value="1"/>
</dbReference>
<dbReference type="PANTHER" id="PTHR30632">
    <property type="entry name" value="MOLYBDATE-BINDING PERIPLASMIC PROTEIN"/>
    <property type="match status" value="1"/>
</dbReference>
<dbReference type="GO" id="GO:0015689">
    <property type="term" value="P:molybdate ion transport"/>
    <property type="evidence" value="ECO:0007669"/>
    <property type="project" value="InterPro"/>
</dbReference>
<evidence type="ECO:0000256" key="5">
    <source>
        <dbReference type="SAM" id="SignalP"/>
    </source>
</evidence>
<evidence type="ECO:0000256" key="1">
    <source>
        <dbReference type="ARBA" id="ARBA00009175"/>
    </source>
</evidence>
<dbReference type="AlphaFoldDB" id="A0A6S6WL59"/>
<feature type="chain" id="PRO_5028899526" evidence="5">
    <location>
        <begin position="21"/>
        <end position="247"/>
    </location>
</feature>
<feature type="binding site" evidence="4">
    <location>
        <position position="31"/>
    </location>
    <ligand>
        <name>molybdate</name>
        <dbReference type="ChEBI" id="CHEBI:36264"/>
    </ligand>
</feature>
<organism evidence="6 7">
    <name type="scientific">Pseudidiomarina piscicola</name>
    <dbReference type="NCBI Taxonomy" id="2614830"/>
    <lineage>
        <taxon>Bacteria</taxon>
        <taxon>Pseudomonadati</taxon>
        <taxon>Pseudomonadota</taxon>
        <taxon>Gammaproteobacteria</taxon>
        <taxon>Alteromonadales</taxon>
        <taxon>Idiomarinaceae</taxon>
        <taxon>Pseudidiomarina</taxon>
    </lineage>
</organism>
<name>A0A6S6WL59_9GAMM</name>
<proteinExistence type="inferred from homology"/>
<dbReference type="SUPFAM" id="SSF53850">
    <property type="entry name" value="Periplasmic binding protein-like II"/>
    <property type="match status" value="1"/>
</dbReference>
<protein>
    <submittedName>
        <fullName evidence="6">Molybdate-binding periplasmic protein</fullName>
    </submittedName>
</protein>
<gene>
    <name evidence="6" type="primary">modA</name>
    <name evidence="6" type="ORF">PSI9734_01885</name>
</gene>
<dbReference type="InterPro" id="IPR005950">
    <property type="entry name" value="ModA"/>
</dbReference>
<keyword evidence="2 4" id="KW-0479">Metal-binding</keyword>
<evidence type="ECO:0000313" key="7">
    <source>
        <dbReference type="Proteomes" id="UP000481517"/>
    </source>
</evidence>
<dbReference type="PANTHER" id="PTHR30632:SF14">
    <property type="entry name" value="TUNGSTATE_MOLYBDATE_CHROMATE-BINDING PROTEIN MODA"/>
    <property type="match status" value="1"/>
</dbReference>
<dbReference type="Pfam" id="PF13531">
    <property type="entry name" value="SBP_bac_11"/>
    <property type="match status" value="1"/>
</dbReference>
<evidence type="ECO:0000313" key="6">
    <source>
        <dbReference type="EMBL" id="CAB0151498.1"/>
    </source>
</evidence>
<evidence type="ECO:0000256" key="2">
    <source>
        <dbReference type="ARBA" id="ARBA00022723"/>
    </source>
</evidence>
<evidence type="ECO:0000256" key="4">
    <source>
        <dbReference type="PIRSR" id="PIRSR004846-1"/>
    </source>
</evidence>
<dbReference type="Gene3D" id="3.40.190.10">
    <property type="entry name" value="Periplasmic binding protein-like II"/>
    <property type="match status" value="2"/>
</dbReference>
<accession>A0A6S6WL59</accession>
<dbReference type="GO" id="GO:0030973">
    <property type="term" value="F:molybdate ion binding"/>
    <property type="evidence" value="ECO:0007669"/>
    <property type="project" value="TreeGrafter"/>
</dbReference>
<feature type="binding site" evidence="4">
    <location>
        <position position="59"/>
    </location>
    <ligand>
        <name>molybdate</name>
        <dbReference type="ChEBI" id="CHEBI:36264"/>
    </ligand>
</feature>
<dbReference type="Proteomes" id="UP000481517">
    <property type="component" value="Unassembled WGS sequence"/>
</dbReference>
<dbReference type="RefSeq" id="WP_173920872.1">
    <property type="nucleotide sequence ID" value="NZ_CADCXY010000004.1"/>
</dbReference>
<feature type="signal peptide" evidence="5">
    <location>
        <begin position="1"/>
        <end position="20"/>
    </location>
</feature>
<dbReference type="EMBL" id="CADCXY010000004">
    <property type="protein sequence ID" value="CAB0151498.1"/>
    <property type="molecule type" value="Genomic_DNA"/>
</dbReference>
<sequence length="247" mass="27481">MRHFWLLFVLLWITSFTASAQEKVYVAAASSLRAPLEVIVEAFEQQHPNYQVVMSYAASGKLVAQVQHGAPYGLLLVAEPNYVKALQQRELLLQEPIYFSYGQLVFWHPKQRGSMAELLANAQRVALAQPRHAPYGKAAQTYLDTHFANTDISERLIFGENVAQAAHRVYVGAVPAGFVALSQMRQLQISAADYTVLNQVPPLPQAMALTQQARTQQGAQRLHDFLLQAPAQQVLADYGYLSDVTSE</sequence>
<dbReference type="GO" id="GO:0046872">
    <property type="term" value="F:metal ion binding"/>
    <property type="evidence" value="ECO:0007669"/>
    <property type="project" value="UniProtKB-KW"/>
</dbReference>